<organism evidence="1 2">
    <name type="scientific">Bionectria ochroleuca</name>
    <name type="common">Gliocladium roseum</name>
    <dbReference type="NCBI Taxonomy" id="29856"/>
    <lineage>
        <taxon>Eukaryota</taxon>
        <taxon>Fungi</taxon>
        <taxon>Dikarya</taxon>
        <taxon>Ascomycota</taxon>
        <taxon>Pezizomycotina</taxon>
        <taxon>Sordariomycetes</taxon>
        <taxon>Hypocreomycetidae</taxon>
        <taxon>Hypocreales</taxon>
        <taxon>Bionectriaceae</taxon>
        <taxon>Clonostachys</taxon>
    </lineage>
</organism>
<name>A0A8H7NLU1_BIOOC</name>
<accession>A0A8H7NLU1</accession>
<proteinExistence type="predicted"/>
<evidence type="ECO:0000313" key="1">
    <source>
        <dbReference type="EMBL" id="KAF9757957.1"/>
    </source>
</evidence>
<protein>
    <recommendedName>
        <fullName evidence="3">CAP20-virulence factor</fullName>
    </recommendedName>
</protein>
<dbReference type="Proteomes" id="UP000616885">
    <property type="component" value="Unassembled WGS sequence"/>
</dbReference>
<sequence length="184" mass="20169">MSNTQVNGDIPNASSASAFIQHLLEYPLISDGVHTFQANEYGQRSIKLGDSAYKTFAAPVLPWLAGPYQYVSPYVAHADTFGDKTLDKIDERFPVVKKPTAELYNDTKSLILFPYNKGLEGKDHVLEVYSSEIKKIEQKGLIAQGKAAVTTALVVSNETLGWISSFLTAKKAEASQAVNEKVNQ</sequence>
<evidence type="ECO:0008006" key="3">
    <source>
        <dbReference type="Google" id="ProtNLM"/>
    </source>
</evidence>
<dbReference type="EMBL" id="JADCTT010000002">
    <property type="protein sequence ID" value="KAF9757957.1"/>
    <property type="molecule type" value="Genomic_DNA"/>
</dbReference>
<dbReference type="AlphaFoldDB" id="A0A8H7NLU1"/>
<comment type="caution">
    <text evidence="1">The sequence shown here is derived from an EMBL/GenBank/DDBJ whole genome shotgun (WGS) entry which is preliminary data.</text>
</comment>
<gene>
    <name evidence="1" type="ORF">IM811_008901</name>
</gene>
<reference evidence="1" key="1">
    <citation type="submission" date="2020-10" db="EMBL/GenBank/DDBJ databases">
        <title>High-Quality Genome Resource of Clonostachys rosea strain S41 by Oxford Nanopore Long-Read Sequencing.</title>
        <authorList>
            <person name="Wang H."/>
        </authorList>
    </citation>
    <scope>NUCLEOTIDE SEQUENCE</scope>
    <source>
        <strain evidence="1">S41</strain>
    </source>
</reference>
<evidence type="ECO:0000313" key="2">
    <source>
        <dbReference type="Proteomes" id="UP000616885"/>
    </source>
</evidence>